<dbReference type="InterPro" id="IPR049712">
    <property type="entry name" value="Poly_export"/>
</dbReference>
<feature type="domain" description="SLBB" evidence="17">
    <location>
        <begin position="201"/>
        <end position="279"/>
    </location>
</feature>
<dbReference type="STRING" id="204669.Acid345_0834"/>
<dbReference type="InterPro" id="IPR003715">
    <property type="entry name" value="Poly_export_N"/>
</dbReference>
<organism evidence="18 19">
    <name type="scientific">Koribacter versatilis (strain Ellin345)</name>
    <dbReference type="NCBI Taxonomy" id="204669"/>
    <lineage>
        <taxon>Bacteria</taxon>
        <taxon>Pseudomonadati</taxon>
        <taxon>Acidobacteriota</taxon>
        <taxon>Terriglobia</taxon>
        <taxon>Terriglobales</taxon>
        <taxon>Candidatus Korobacteraceae</taxon>
        <taxon>Candidatus Korobacter</taxon>
    </lineage>
</organism>
<dbReference type="HOGENOM" id="CLU_038343_0_1_0"/>
<dbReference type="RefSeq" id="WP_011521641.1">
    <property type="nucleotide sequence ID" value="NC_008009.1"/>
</dbReference>
<evidence type="ECO:0000256" key="3">
    <source>
        <dbReference type="ARBA" id="ARBA00022448"/>
    </source>
</evidence>
<dbReference type="GO" id="GO:0015288">
    <property type="term" value="F:porin activity"/>
    <property type="evidence" value="ECO:0007669"/>
    <property type="project" value="UniProtKB-KW"/>
</dbReference>
<dbReference type="EnsemblBacteria" id="ABF39839">
    <property type="protein sequence ID" value="ABF39839"/>
    <property type="gene ID" value="Acid345_0834"/>
</dbReference>
<dbReference type="OrthoDB" id="9815244at2"/>
<gene>
    <name evidence="18" type="ordered locus">Acid345_0834</name>
</gene>
<keyword evidence="11" id="KW-0472">Membrane</keyword>
<evidence type="ECO:0000256" key="12">
    <source>
        <dbReference type="ARBA" id="ARBA00023139"/>
    </source>
</evidence>
<keyword evidence="12" id="KW-0564">Palmitate</keyword>
<evidence type="ECO:0000256" key="7">
    <source>
        <dbReference type="ARBA" id="ARBA00022729"/>
    </source>
</evidence>
<dbReference type="GO" id="GO:0015159">
    <property type="term" value="F:polysaccharide transmembrane transporter activity"/>
    <property type="evidence" value="ECO:0007669"/>
    <property type="project" value="InterPro"/>
</dbReference>
<keyword evidence="3" id="KW-0813">Transport</keyword>
<evidence type="ECO:0000256" key="11">
    <source>
        <dbReference type="ARBA" id="ARBA00023136"/>
    </source>
</evidence>
<sequence>MKNWLLIGIVALSSWTFAQTDAHPTASSNEFPTRGQHVKTLLIGPGDLLDLNVYDVPELILKVRVDDNGDVSIPLIGQQHWGGLTTVQAADLVTKKLIEGDFVKNPEVSILVDEFATQGISISGEVNQPGIYPLLGPHRLNDAISAAGGLSPRAGRTVTIVHRAHVDEPVIIDLPNSRNMVEANVELEPGDSILVSKAGVVYVMGEVIRPGAFLMENNTRMTILQAVTMAQGPTNIAALGGTRIVRKTPQGVQQFPVALDKITKGVIPDRLLDADDIVVLPKSGVKIAGQITARSAVAAAAALAVYAIR</sequence>
<keyword evidence="8" id="KW-0625">Polysaccharide transport</keyword>
<evidence type="ECO:0000256" key="5">
    <source>
        <dbReference type="ARBA" id="ARBA00022597"/>
    </source>
</evidence>
<proteinExistence type="inferred from homology"/>
<feature type="domain" description="SLBB" evidence="17">
    <location>
        <begin position="120"/>
        <end position="195"/>
    </location>
</feature>
<feature type="signal peptide" evidence="15">
    <location>
        <begin position="1"/>
        <end position="18"/>
    </location>
</feature>
<comment type="similarity">
    <text evidence="2">Belongs to the BexD/CtrA/VexA family.</text>
</comment>
<evidence type="ECO:0000256" key="2">
    <source>
        <dbReference type="ARBA" id="ARBA00009450"/>
    </source>
</evidence>
<evidence type="ECO:0000259" key="16">
    <source>
        <dbReference type="Pfam" id="PF02563"/>
    </source>
</evidence>
<evidence type="ECO:0000256" key="13">
    <source>
        <dbReference type="ARBA" id="ARBA00023237"/>
    </source>
</evidence>
<keyword evidence="9" id="KW-0406">Ion transport</keyword>
<dbReference type="GO" id="GO:0009279">
    <property type="term" value="C:cell outer membrane"/>
    <property type="evidence" value="ECO:0007669"/>
    <property type="project" value="UniProtKB-SubCell"/>
</dbReference>
<dbReference type="eggNOG" id="COG1596">
    <property type="taxonomic scope" value="Bacteria"/>
</dbReference>
<dbReference type="PANTHER" id="PTHR33619">
    <property type="entry name" value="POLYSACCHARIDE EXPORT PROTEIN GFCE-RELATED"/>
    <property type="match status" value="1"/>
</dbReference>
<dbReference type="Pfam" id="PF02563">
    <property type="entry name" value="Poly_export"/>
    <property type="match status" value="1"/>
</dbReference>
<name>Q1ITG1_KORVE</name>
<comment type="subcellular location">
    <subcellularLocation>
        <location evidence="1">Cell outer membrane</location>
        <topology evidence="1">Multi-pass membrane protein</topology>
    </subcellularLocation>
</comment>
<dbReference type="KEGG" id="aba:Acid345_0834"/>
<dbReference type="Proteomes" id="UP000002432">
    <property type="component" value="Chromosome"/>
</dbReference>
<feature type="chain" id="PRO_5004191730" evidence="15">
    <location>
        <begin position="19"/>
        <end position="309"/>
    </location>
</feature>
<evidence type="ECO:0000259" key="17">
    <source>
        <dbReference type="Pfam" id="PF22461"/>
    </source>
</evidence>
<dbReference type="GO" id="GO:0006811">
    <property type="term" value="P:monoatomic ion transport"/>
    <property type="evidence" value="ECO:0007669"/>
    <property type="project" value="UniProtKB-KW"/>
</dbReference>
<dbReference type="PANTHER" id="PTHR33619:SF3">
    <property type="entry name" value="POLYSACCHARIDE EXPORT PROTEIN GFCE-RELATED"/>
    <property type="match status" value="1"/>
</dbReference>
<evidence type="ECO:0000256" key="6">
    <source>
        <dbReference type="ARBA" id="ARBA00022692"/>
    </source>
</evidence>
<protein>
    <submittedName>
        <fullName evidence="18">Polysaccharide export protein</fullName>
    </submittedName>
</protein>
<accession>Q1ITG1</accession>
<reference evidence="18 19" key="1">
    <citation type="journal article" date="2009" name="Appl. Environ. Microbiol.">
        <title>Three genomes from the phylum Acidobacteria provide insight into the lifestyles of these microorganisms in soils.</title>
        <authorList>
            <person name="Ward N.L."/>
            <person name="Challacombe J.F."/>
            <person name="Janssen P.H."/>
            <person name="Henrissat B."/>
            <person name="Coutinho P.M."/>
            <person name="Wu M."/>
            <person name="Xie G."/>
            <person name="Haft D.H."/>
            <person name="Sait M."/>
            <person name="Badger J."/>
            <person name="Barabote R.D."/>
            <person name="Bradley B."/>
            <person name="Brettin T.S."/>
            <person name="Brinkac L.M."/>
            <person name="Bruce D."/>
            <person name="Creasy T."/>
            <person name="Daugherty S.C."/>
            <person name="Davidsen T.M."/>
            <person name="DeBoy R.T."/>
            <person name="Detter J.C."/>
            <person name="Dodson R.J."/>
            <person name="Durkin A.S."/>
            <person name="Ganapathy A."/>
            <person name="Gwinn-Giglio M."/>
            <person name="Han C.S."/>
            <person name="Khouri H."/>
            <person name="Kiss H."/>
            <person name="Kothari S.P."/>
            <person name="Madupu R."/>
            <person name="Nelson K.E."/>
            <person name="Nelson W.C."/>
            <person name="Paulsen I."/>
            <person name="Penn K."/>
            <person name="Ren Q."/>
            <person name="Rosovitz M.J."/>
            <person name="Selengut J.D."/>
            <person name="Shrivastava S."/>
            <person name="Sullivan S.A."/>
            <person name="Tapia R."/>
            <person name="Thompson L.S."/>
            <person name="Watkins K.L."/>
            <person name="Yang Q."/>
            <person name="Yu C."/>
            <person name="Zafar N."/>
            <person name="Zhou L."/>
            <person name="Kuske C.R."/>
        </authorList>
    </citation>
    <scope>NUCLEOTIDE SEQUENCE [LARGE SCALE GENOMIC DNA]</scope>
    <source>
        <strain evidence="18 19">Ellin345</strain>
    </source>
</reference>
<dbReference type="InterPro" id="IPR054765">
    <property type="entry name" value="SLBB_dom"/>
</dbReference>
<keyword evidence="4" id="KW-1134">Transmembrane beta strand</keyword>
<keyword evidence="7 15" id="KW-0732">Signal</keyword>
<keyword evidence="5" id="KW-0762">Sugar transport</keyword>
<dbReference type="Gene3D" id="3.10.560.10">
    <property type="entry name" value="Outer membrane lipoprotein wza domain like"/>
    <property type="match status" value="2"/>
</dbReference>
<evidence type="ECO:0000256" key="15">
    <source>
        <dbReference type="SAM" id="SignalP"/>
    </source>
</evidence>
<evidence type="ECO:0000256" key="8">
    <source>
        <dbReference type="ARBA" id="ARBA00023047"/>
    </source>
</evidence>
<keyword evidence="13" id="KW-0998">Cell outer membrane</keyword>
<evidence type="ECO:0000256" key="14">
    <source>
        <dbReference type="ARBA" id="ARBA00023288"/>
    </source>
</evidence>
<evidence type="ECO:0000256" key="4">
    <source>
        <dbReference type="ARBA" id="ARBA00022452"/>
    </source>
</evidence>
<keyword evidence="14" id="KW-0449">Lipoprotein</keyword>
<dbReference type="Pfam" id="PF22461">
    <property type="entry name" value="SLBB_2"/>
    <property type="match status" value="2"/>
</dbReference>
<dbReference type="AlphaFoldDB" id="Q1ITG1"/>
<keyword evidence="10" id="KW-0626">Porin</keyword>
<keyword evidence="19" id="KW-1185">Reference proteome</keyword>
<evidence type="ECO:0000256" key="1">
    <source>
        <dbReference type="ARBA" id="ARBA00004571"/>
    </source>
</evidence>
<evidence type="ECO:0000256" key="9">
    <source>
        <dbReference type="ARBA" id="ARBA00023065"/>
    </source>
</evidence>
<evidence type="ECO:0000313" key="18">
    <source>
        <dbReference type="EMBL" id="ABF39839.1"/>
    </source>
</evidence>
<dbReference type="EMBL" id="CP000360">
    <property type="protein sequence ID" value="ABF39839.1"/>
    <property type="molecule type" value="Genomic_DNA"/>
</dbReference>
<keyword evidence="6" id="KW-0812">Transmembrane</keyword>
<evidence type="ECO:0000313" key="19">
    <source>
        <dbReference type="Proteomes" id="UP000002432"/>
    </source>
</evidence>
<dbReference type="GO" id="GO:0046930">
    <property type="term" value="C:pore complex"/>
    <property type="evidence" value="ECO:0007669"/>
    <property type="project" value="UniProtKB-KW"/>
</dbReference>
<evidence type="ECO:0000256" key="10">
    <source>
        <dbReference type="ARBA" id="ARBA00023114"/>
    </source>
</evidence>
<feature type="domain" description="Polysaccharide export protein N-terminal" evidence="16">
    <location>
        <begin position="40"/>
        <end position="112"/>
    </location>
</feature>